<dbReference type="EMBL" id="VYQB01000002">
    <property type="protein sequence ID" value="KAA9020765.1"/>
    <property type="molecule type" value="Genomic_DNA"/>
</dbReference>
<protein>
    <recommendedName>
        <fullName evidence="5">Helix-turn-helix domain-containing protein</fullName>
    </recommendedName>
</protein>
<evidence type="ECO:0000313" key="2">
    <source>
        <dbReference type="EMBL" id="KAA9033091.1"/>
    </source>
</evidence>
<accession>A0A5J5I7G1</accession>
<evidence type="ECO:0008006" key="5">
    <source>
        <dbReference type="Google" id="ProtNLM"/>
    </source>
</evidence>
<dbReference type="AlphaFoldDB" id="A0A5J5I7G1"/>
<gene>
    <name evidence="2" type="ORF">F4U95_03615</name>
    <name evidence="1" type="ORF">F4U96_03615</name>
</gene>
<name>A0A5J5I7G1_9SPHN</name>
<keyword evidence="4" id="KW-1185">Reference proteome</keyword>
<dbReference type="Proteomes" id="UP000325933">
    <property type="component" value="Unassembled WGS sequence"/>
</dbReference>
<evidence type="ECO:0000313" key="1">
    <source>
        <dbReference type="EMBL" id="KAA9020765.1"/>
    </source>
</evidence>
<proteinExistence type="predicted"/>
<evidence type="ECO:0000313" key="3">
    <source>
        <dbReference type="Proteomes" id="UP000325933"/>
    </source>
</evidence>
<evidence type="ECO:0000313" key="4">
    <source>
        <dbReference type="Proteomes" id="UP000326364"/>
    </source>
</evidence>
<organism evidence="2 3">
    <name type="scientific">Sphingobium limneticum</name>
    <dbReference type="NCBI Taxonomy" id="1007511"/>
    <lineage>
        <taxon>Bacteria</taxon>
        <taxon>Pseudomonadati</taxon>
        <taxon>Pseudomonadota</taxon>
        <taxon>Alphaproteobacteria</taxon>
        <taxon>Sphingomonadales</taxon>
        <taxon>Sphingomonadaceae</taxon>
        <taxon>Sphingobium</taxon>
    </lineage>
</organism>
<comment type="caution">
    <text evidence="2">The sequence shown here is derived from an EMBL/GenBank/DDBJ whole genome shotgun (WGS) entry which is preliminary data.</text>
</comment>
<dbReference type="EMBL" id="VYQA01000002">
    <property type="protein sequence ID" value="KAA9033091.1"/>
    <property type="molecule type" value="Genomic_DNA"/>
</dbReference>
<dbReference type="Proteomes" id="UP000326364">
    <property type="component" value="Unassembled WGS sequence"/>
</dbReference>
<dbReference type="RefSeq" id="WP_150424608.1">
    <property type="nucleotide sequence ID" value="NZ_VYQA01000002.1"/>
</dbReference>
<reference evidence="3 4" key="1">
    <citation type="submission" date="2019-09" db="EMBL/GenBank/DDBJ databases">
        <authorList>
            <person name="Feng G."/>
        </authorList>
    </citation>
    <scope>NUCLEOTIDE SEQUENCE [LARGE SCALE GENOMIC DNA]</scope>
    <source>
        <strain evidence="2 3">KACC 19283</strain>
        <strain evidence="1 4">KACC 19284</strain>
    </source>
</reference>
<sequence length="143" mass="14940">MTAPSLNSRRQGNRAILCLAILERAANAGATCPTNAELADMLGYASGNGPSGLINLLEVSGLIAVHRSNSGRVVTIAKTGKRTAGVILKRRLKDWSADQDAIMMDALAADTGFTAIGRMIGKSKSACISRFHKIAAAMGEQAQ</sequence>